<sequence length="246" mass="27963">MRLSLSFHQGINWTVHLTVQMPPNIDIKRLIKRLITAWEMTVSSNPLLRRRIVKGLQREYIQAVVRESIPLRVLKDCDFRNSQYAGAKDIWHLGKPLVRVSLQGNSLVALIHHAIYNGTSWPMIFRDVKIAYQGQVLPTYSFAPFIKWICDITESTRQFWINKFANFHGETLPPLHDTSLTPKGNRIMECNMPILPDEFTVVNKLRLALAVTLSLYHNTTEILIGGVSNRRTAPVSDIAALPAPTG</sequence>
<dbReference type="GO" id="GO:0044550">
    <property type="term" value="P:secondary metabolite biosynthetic process"/>
    <property type="evidence" value="ECO:0007669"/>
    <property type="project" value="TreeGrafter"/>
</dbReference>
<gene>
    <name evidence="4" type="ORF">N7456_008892</name>
</gene>
<protein>
    <recommendedName>
        <fullName evidence="3">Condensation domain-containing protein</fullName>
    </recommendedName>
</protein>
<dbReference type="Pfam" id="PF00668">
    <property type="entry name" value="Condensation"/>
    <property type="match status" value="1"/>
</dbReference>
<dbReference type="GO" id="GO:0031177">
    <property type="term" value="F:phosphopantetheine binding"/>
    <property type="evidence" value="ECO:0007669"/>
    <property type="project" value="TreeGrafter"/>
</dbReference>
<evidence type="ECO:0000256" key="2">
    <source>
        <dbReference type="ARBA" id="ARBA00029454"/>
    </source>
</evidence>
<proteinExistence type="inferred from homology"/>
<keyword evidence="5" id="KW-1185">Reference proteome</keyword>
<dbReference type="InterPro" id="IPR023213">
    <property type="entry name" value="CAT-like_dom_sf"/>
</dbReference>
<dbReference type="SUPFAM" id="SSF52777">
    <property type="entry name" value="CoA-dependent acyltransferases"/>
    <property type="match status" value="1"/>
</dbReference>
<evidence type="ECO:0000313" key="4">
    <source>
        <dbReference type="EMBL" id="KAJ5093031.1"/>
    </source>
</evidence>
<dbReference type="Proteomes" id="UP001149165">
    <property type="component" value="Unassembled WGS sequence"/>
</dbReference>
<dbReference type="PANTHER" id="PTHR45527">
    <property type="entry name" value="NONRIBOSOMAL PEPTIDE SYNTHETASE"/>
    <property type="match status" value="1"/>
</dbReference>
<name>A0A9W9K578_9EURO</name>
<dbReference type="PANTHER" id="PTHR45527:SF3">
    <property type="entry name" value="SIDEROPHORE SYNTHETASE (EUROFUNG)"/>
    <property type="match status" value="1"/>
</dbReference>
<organism evidence="4 5">
    <name type="scientific">Penicillium angulare</name>
    <dbReference type="NCBI Taxonomy" id="116970"/>
    <lineage>
        <taxon>Eukaryota</taxon>
        <taxon>Fungi</taxon>
        <taxon>Dikarya</taxon>
        <taxon>Ascomycota</taxon>
        <taxon>Pezizomycotina</taxon>
        <taxon>Eurotiomycetes</taxon>
        <taxon>Eurotiomycetidae</taxon>
        <taxon>Eurotiales</taxon>
        <taxon>Aspergillaceae</taxon>
        <taxon>Penicillium</taxon>
    </lineage>
</organism>
<comment type="similarity">
    <text evidence="2">Belongs to the NRP synthetase family.</text>
</comment>
<reference evidence="4" key="2">
    <citation type="journal article" date="2023" name="IMA Fungus">
        <title>Comparative genomic study of the Penicillium genus elucidates a diverse pangenome and 15 lateral gene transfer events.</title>
        <authorList>
            <person name="Petersen C."/>
            <person name="Sorensen T."/>
            <person name="Nielsen M.R."/>
            <person name="Sondergaard T.E."/>
            <person name="Sorensen J.L."/>
            <person name="Fitzpatrick D.A."/>
            <person name="Frisvad J.C."/>
            <person name="Nielsen K.L."/>
        </authorList>
    </citation>
    <scope>NUCLEOTIDE SEQUENCE</scope>
    <source>
        <strain evidence="4">IBT 30069</strain>
    </source>
</reference>
<evidence type="ECO:0000256" key="1">
    <source>
        <dbReference type="ARBA" id="ARBA00022598"/>
    </source>
</evidence>
<dbReference type="EMBL" id="JAPQKH010000006">
    <property type="protein sequence ID" value="KAJ5093031.1"/>
    <property type="molecule type" value="Genomic_DNA"/>
</dbReference>
<keyword evidence="1" id="KW-0436">Ligase</keyword>
<dbReference type="Gene3D" id="3.30.559.10">
    <property type="entry name" value="Chloramphenicol acetyltransferase-like domain"/>
    <property type="match status" value="1"/>
</dbReference>
<feature type="domain" description="Condensation" evidence="3">
    <location>
        <begin position="6"/>
        <end position="174"/>
    </location>
</feature>
<accession>A0A9W9K578</accession>
<dbReference type="AlphaFoldDB" id="A0A9W9K578"/>
<reference evidence="4" key="1">
    <citation type="submission" date="2022-11" db="EMBL/GenBank/DDBJ databases">
        <authorList>
            <person name="Petersen C."/>
        </authorList>
    </citation>
    <scope>NUCLEOTIDE SEQUENCE</scope>
    <source>
        <strain evidence="4">IBT 30069</strain>
    </source>
</reference>
<evidence type="ECO:0000259" key="3">
    <source>
        <dbReference type="Pfam" id="PF00668"/>
    </source>
</evidence>
<dbReference type="GO" id="GO:0005737">
    <property type="term" value="C:cytoplasm"/>
    <property type="evidence" value="ECO:0007669"/>
    <property type="project" value="TreeGrafter"/>
</dbReference>
<dbReference type="GO" id="GO:0016874">
    <property type="term" value="F:ligase activity"/>
    <property type="evidence" value="ECO:0007669"/>
    <property type="project" value="UniProtKB-KW"/>
</dbReference>
<evidence type="ECO:0000313" key="5">
    <source>
        <dbReference type="Proteomes" id="UP001149165"/>
    </source>
</evidence>
<dbReference type="GO" id="GO:0043041">
    <property type="term" value="P:amino acid activation for nonribosomal peptide biosynthetic process"/>
    <property type="evidence" value="ECO:0007669"/>
    <property type="project" value="TreeGrafter"/>
</dbReference>
<dbReference type="InterPro" id="IPR001242">
    <property type="entry name" value="Condensation_dom"/>
</dbReference>
<dbReference type="OrthoDB" id="416786at2759"/>
<comment type="caution">
    <text evidence="4">The sequence shown here is derived from an EMBL/GenBank/DDBJ whole genome shotgun (WGS) entry which is preliminary data.</text>
</comment>